<dbReference type="InterPro" id="IPR008920">
    <property type="entry name" value="TF_FadR/GntR_C"/>
</dbReference>
<dbReference type="PRINTS" id="PR00035">
    <property type="entry name" value="HTHGNTR"/>
</dbReference>
<dbReference type="Pfam" id="PF07729">
    <property type="entry name" value="FCD"/>
    <property type="match status" value="1"/>
</dbReference>
<dbReference type="AlphaFoldDB" id="A0A8K0VAF5"/>
<keyword evidence="3" id="KW-0804">Transcription</keyword>
<evidence type="ECO:0000313" key="5">
    <source>
        <dbReference type="EMBL" id="MBL4918071.1"/>
    </source>
</evidence>
<gene>
    <name evidence="5" type="ORF">JL811_12660</name>
</gene>
<name>A0A8K0VAF5_9RHOB</name>
<evidence type="ECO:0000256" key="2">
    <source>
        <dbReference type="ARBA" id="ARBA00023125"/>
    </source>
</evidence>
<dbReference type="PANTHER" id="PTHR43537">
    <property type="entry name" value="TRANSCRIPTIONAL REGULATOR, GNTR FAMILY"/>
    <property type="match status" value="1"/>
</dbReference>
<dbReference type="SUPFAM" id="SSF48008">
    <property type="entry name" value="GntR ligand-binding domain-like"/>
    <property type="match status" value="1"/>
</dbReference>
<feature type="domain" description="HTH gntR-type" evidence="4">
    <location>
        <begin position="5"/>
        <end position="73"/>
    </location>
</feature>
<dbReference type="GO" id="GO:0003700">
    <property type="term" value="F:DNA-binding transcription factor activity"/>
    <property type="evidence" value="ECO:0007669"/>
    <property type="project" value="InterPro"/>
</dbReference>
<accession>A0A8K0VAF5</accession>
<dbReference type="PROSITE" id="PS50949">
    <property type="entry name" value="HTH_GNTR"/>
    <property type="match status" value="1"/>
</dbReference>
<dbReference type="InterPro" id="IPR036390">
    <property type="entry name" value="WH_DNA-bd_sf"/>
</dbReference>
<dbReference type="InterPro" id="IPR011711">
    <property type="entry name" value="GntR_C"/>
</dbReference>
<reference evidence="5" key="1">
    <citation type="submission" date="2021-01" db="EMBL/GenBank/DDBJ databases">
        <title>Tabrizicola alba sp. nov. a motile alkaliphilic bacterium isolated from a soda lake.</title>
        <authorList>
            <person name="Szuroczki S."/>
            <person name="Abbaszade G."/>
            <person name="Schumann P."/>
            <person name="Toth E."/>
        </authorList>
    </citation>
    <scope>NUCLEOTIDE SEQUENCE</scope>
    <source>
        <strain evidence="5">DMG-N-6</strain>
    </source>
</reference>
<evidence type="ECO:0000256" key="3">
    <source>
        <dbReference type="ARBA" id="ARBA00023163"/>
    </source>
</evidence>
<evidence type="ECO:0000259" key="4">
    <source>
        <dbReference type="PROSITE" id="PS50949"/>
    </source>
</evidence>
<dbReference type="Gene3D" id="1.10.10.10">
    <property type="entry name" value="Winged helix-like DNA-binding domain superfamily/Winged helix DNA-binding domain"/>
    <property type="match status" value="1"/>
</dbReference>
<dbReference type="EMBL" id="JAESVN010000005">
    <property type="protein sequence ID" value="MBL4918071.1"/>
    <property type="molecule type" value="Genomic_DNA"/>
</dbReference>
<dbReference type="InterPro" id="IPR000524">
    <property type="entry name" value="Tscrpt_reg_HTH_GntR"/>
</dbReference>
<dbReference type="CDD" id="cd07377">
    <property type="entry name" value="WHTH_GntR"/>
    <property type="match status" value="1"/>
</dbReference>
<sequence>MQREPTLADQVYDRLLRAIMTGDYALNARLPAEESLAVACGVSRPVLRMALARLRDDGIVAARRGSGNYVLRRPAASVVDFVPLGSITDIQRCYEFRLEVESAAAFWAAQRRTEADLAAMRAAHDRMEALYTARDKGVEADQALHLAVGRATHNPFFASVLDSLASQIGFGMNLSRSLTLQAAPDRQAEVMAEHAALIDAIAAQNPDAARAAMQAHIAAARDRMFEGG</sequence>
<dbReference type="InterPro" id="IPR036388">
    <property type="entry name" value="WH-like_DNA-bd_sf"/>
</dbReference>
<evidence type="ECO:0000313" key="6">
    <source>
        <dbReference type="Proteomes" id="UP000648908"/>
    </source>
</evidence>
<dbReference type="GO" id="GO:0003677">
    <property type="term" value="F:DNA binding"/>
    <property type="evidence" value="ECO:0007669"/>
    <property type="project" value="UniProtKB-KW"/>
</dbReference>
<comment type="caution">
    <text evidence="5">The sequence shown here is derived from an EMBL/GenBank/DDBJ whole genome shotgun (WGS) entry which is preliminary data.</text>
</comment>
<dbReference type="RefSeq" id="WP_202689067.1">
    <property type="nucleotide sequence ID" value="NZ_JAESVN010000005.1"/>
</dbReference>
<keyword evidence="2" id="KW-0238">DNA-binding</keyword>
<dbReference type="Proteomes" id="UP000648908">
    <property type="component" value="Unassembled WGS sequence"/>
</dbReference>
<dbReference type="SMART" id="SM00895">
    <property type="entry name" value="FCD"/>
    <property type="match status" value="1"/>
</dbReference>
<keyword evidence="1" id="KW-0805">Transcription regulation</keyword>
<dbReference type="SMART" id="SM00345">
    <property type="entry name" value="HTH_GNTR"/>
    <property type="match status" value="1"/>
</dbReference>
<proteinExistence type="predicted"/>
<evidence type="ECO:0000256" key="1">
    <source>
        <dbReference type="ARBA" id="ARBA00023015"/>
    </source>
</evidence>
<keyword evidence="6" id="KW-1185">Reference proteome</keyword>
<organism evidence="5 6">
    <name type="scientific">Szabonella alba</name>
    <dbReference type="NCBI Taxonomy" id="2804194"/>
    <lineage>
        <taxon>Bacteria</taxon>
        <taxon>Pseudomonadati</taxon>
        <taxon>Pseudomonadota</taxon>
        <taxon>Alphaproteobacteria</taxon>
        <taxon>Rhodobacterales</taxon>
        <taxon>Paracoccaceae</taxon>
        <taxon>Szabonella</taxon>
    </lineage>
</organism>
<dbReference type="Pfam" id="PF00392">
    <property type="entry name" value="GntR"/>
    <property type="match status" value="1"/>
</dbReference>
<protein>
    <submittedName>
        <fullName evidence="5">FadR family transcriptional regulator</fullName>
    </submittedName>
</protein>
<dbReference type="PANTHER" id="PTHR43537:SF44">
    <property type="entry name" value="GNTR FAMILY REGULATORY PROTEIN"/>
    <property type="match status" value="1"/>
</dbReference>
<dbReference type="SUPFAM" id="SSF46785">
    <property type="entry name" value="Winged helix' DNA-binding domain"/>
    <property type="match status" value="1"/>
</dbReference>
<dbReference type="Gene3D" id="1.20.120.530">
    <property type="entry name" value="GntR ligand-binding domain-like"/>
    <property type="match status" value="1"/>
</dbReference>